<dbReference type="Proteomes" id="UP000049983">
    <property type="component" value="Unassembled WGS sequence"/>
</dbReference>
<dbReference type="GeneID" id="97667547"/>
<dbReference type="InterPro" id="IPR011051">
    <property type="entry name" value="RmlC_Cupin_sf"/>
</dbReference>
<reference evidence="3" key="1">
    <citation type="submission" date="2015-07" db="EMBL/GenBank/DDBJ databases">
        <authorList>
            <person name="Rodrigo-Torres Lidia"/>
            <person name="Arahal R.David."/>
        </authorList>
    </citation>
    <scope>NUCLEOTIDE SEQUENCE [LARGE SCALE GENOMIC DNA]</scope>
    <source>
        <strain evidence="3">CECT 5096</strain>
    </source>
</reference>
<evidence type="ECO:0000259" key="1">
    <source>
        <dbReference type="Pfam" id="PF07883"/>
    </source>
</evidence>
<evidence type="ECO:0000313" key="2">
    <source>
        <dbReference type="EMBL" id="CTQ63608.1"/>
    </source>
</evidence>
<dbReference type="OrthoDB" id="5639206at2"/>
<dbReference type="InterPro" id="IPR013096">
    <property type="entry name" value="Cupin_2"/>
</dbReference>
<name>A0A0M6ZLH2_9HYPH</name>
<organism evidence="2 3">
    <name type="scientific">Roseibium album</name>
    <dbReference type="NCBI Taxonomy" id="311410"/>
    <lineage>
        <taxon>Bacteria</taxon>
        <taxon>Pseudomonadati</taxon>
        <taxon>Pseudomonadota</taxon>
        <taxon>Alphaproteobacteria</taxon>
        <taxon>Hyphomicrobiales</taxon>
        <taxon>Stappiaceae</taxon>
        <taxon>Roseibium</taxon>
    </lineage>
</organism>
<dbReference type="SUPFAM" id="SSF51182">
    <property type="entry name" value="RmlC-like cupins"/>
    <property type="match status" value="1"/>
</dbReference>
<dbReference type="EMBL" id="CXWC01000001">
    <property type="protein sequence ID" value="CTQ63608.1"/>
    <property type="molecule type" value="Genomic_DNA"/>
</dbReference>
<keyword evidence="3" id="KW-1185">Reference proteome</keyword>
<dbReference type="Pfam" id="PF07883">
    <property type="entry name" value="Cupin_2"/>
    <property type="match status" value="1"/>
</dbReference>
<dbReference type="Gene3D" id="2.60.120.10">
    <property type="entry name" value="Jelly Rolls"/>
    <property type="match status" value="1"/>
</dbReference>
<sequence>MKQSRLNEKFDAKSPAGADIRFIMDGPTGNMIHSTVPLGQINRATRHKTVSEFWHVLDGKGQIWRSDGHSESVVDLLPGVSIDIPVGTAFQYRSDDKEVLKFICISMPPWPGDDEAEYVDGIWQATVTA</sequence>
<feature type="domain" description="Cupin type-2" evidence="1">
    <location>
        <begin position="35"/>
        <end position="105"/>
    </location>
</feature>
<gene>
    <name evidence="2" type="ORF">LA5096_00067</name>
</gene>
<dbReference type="AlphaFoldDB" id="A0A0M6ZLH2"/>
<dbReference type="InterPro" id="IPR014710">
    <property type="entry name" value="RmlC-like_jellyroll"/>
</dbReference>
<accession>A0A0M6ZLH2</accession>
<evidence type="ECO:0000313" key="3">
    <source>
        <dbReference type="Proteomes" id="UP000049983"/>
    </source>
</evidence>
<dbReference type="RefSeq" id="WP_055115827.1">
    <property type="nucleotide sequence ID" value="NZ_CXWA01000003.1"/>
</dbReference>
<protein>
    <submittedName>
        <fullName evidence="2">Cupin domain protein</fullName>
    </submittedName>
</protein>
<proteinExistence type="predicted"/>
<dbReference type="STRING" id="311410.LA5095_02698"/>